<dbReference type="Proteomes" id="UP000199440">
    <property type="component" value="Unassembled WGS sequence"/>
</dbReference>
<gene>
    <name evidence="3" type="ORF">SAMN04488514_1153</name>
</gene>
<proteinExistence type="predicted"/>
<feature type="transmembrane region" description="Helical" evidence="2">
    <location>
        <begin position="56"/>
        <end position="73"/>
    </location>
</feature>
<dbReference type="STRING" id="192904.SAMN04488514_1153"/>
<dbReference type="EMBL" id="FNGV01000015">
    <property type="protein sequence ID" value="SDM80712.1"/>
    <property type="molecule type" value="Genomic_DNA"/>
</dbReference>
<sequence>MIEKEKLENLFAEIRESLDYHEPDSGHKERFFEKLNAKNTSISDVRGRRIRWIKSLSIAASLALIIALGAYIGNAEPTMEEQVARISPEASNTQFYFANLIEEQVKKLKEEVSPETLKIIDDTLLQLKNLEKDYKELERNLIQGGNSKLILSAMITNFQTRINLLNAVLNQIETIKILKNNSNENTI</sequence>
<keyword evidence="2" id="KW-0812">Transmembrane</keyword>
<keyword evidence="2" id="KW-1133">Transmembrane helix</keyword>
<evidence type="ECO:0000313" key="3">
    <source>
        <dbReference type="EMBL" id="SDM80712.1"/>
    </source>
</evidence>
<evidence type="ECO:0000313" key="4">
    <source>
        <dbReference type="Proteomes" id="UP000199440"/>
    </source>
</evidence>
<keyword evidence="4" id="KW-1185">Reference proteome</keyword>
<evidence type="ECO:0000256" key="2">
    <source>
        <dbReference type="SAM" id="Phobius"/>
    </source>
</evidence>
<evidence type="ECO:0008006" key="5">
    <source>
        <dbReference type="Google" id="ProtNLM"/>
    </source>
</evidence>
<dbReference type="OrthoDB" id="1143801at2"/>
<accession>A0A1G9W874</accession>
<dbReference type="AlphaFoldDB" id="A0A1G9W874"/>
<protein>
    <recommendedName>
        <fullName evidence="5">DUF4179 domain-containing protein</fullName>
    </recommendedName>
</protein>
<dbReference type="RefSeq" id="WP_089894282.1">
    <property type="nucleotide sequence ID" value="NZ_FNGV01000015.1"/>
</dbReference>
<keyword evidence="1" id="KW-0175">Coiled coil</keyword>
<reference evidence="3 4" key="1">
    <citation type="submission" date="2016-10" db="EMBL/GenBank/DDBJ databases">
        <authorList>
            <person name="de Groot N.N."/>
        </authorList>
    </citation>
    <scope>NUCLEOTIDE SEQUENCE [LARGE SCALE GENOMIC DNA]</scope>
    <source>
        <strain evidence="3 4">DSM 19886</strain>
    </source>
</reference>
<organism evidence="3 4">
    <name type="scientific">Kriegella aquimaris</name>
    <dbReference type="NCBI Taxonomy" id="192904"/>
    <lineage>
        <taxon>Bacteria</taxon>
        <taxon>Pseudomonadati</taxon>
        <taxon>Bacteroidota</taxon>
        <taxon>Flavobacteriia</taxon>
        <taxon>Flavobacteriales</taxon>
        <taxon>Flavobacteriaceae</taxon>
        <taxon>Kriegella</taxon>
    </lineage>
</organism>
<name>A0A1G9W874_9FLAO</name>
<evidence type="ECO:0000256" key="1">
    <source>
        <dbReference type="SAM" id="Coils"/>
    </source>
</evidence>
<feature type="coiled-coil region" evidence="1">
    <location>
        <begin position="120"/>
        <end position="147"/>
    </location>
</feature>
<keyword evidence="2" id="KW-0472">Membrane</keyword>